<keyword evidence="2" id="KW-1133">Transmembrane helix</keyword>
<reference evidence="3 4" key="1">
    <citation type="journal article" date="2016" name="Nat. Commun.">
        <title>Thousands of microbial genomes shed light on interconnected biogeochemical processes in an aquifer system.</title>
        <authorList>
            <person name="Anantharaman K."/>
            <person name="Brown C.T."/>
            <person name="Hug L.A."/>
            <person name="Sharon I."/>
            <person name="Castelle C.J."/>
            <person name="Probst A.J."/>
            <person name="Thomas B.C."/>
            <person name="Singh A."/>
            <person name="Wilkins M.J."/>
            <person name="Karaoz U."/>
            <person name="Brodie E.L."/>
            <person name="Williams K.H."/>
            <person name="Hubbard S.S."/>
            <person name="Banfield J.F."/>
        </authorList>
    </citation>
    <scope>NUCLEOTIDE SEQUENCE [LARGE SCALE GENOMIC DNA]</scope>
</reference>
<gene>
    <name evidence="3" type="ORF">A3D26_02040</name>
</gene>
<comment type="caution">
    <text evidence="3">The sequence shown here is derived from an EMBL/GenBank/DDBJ whole genome shotgun (WGS) entry which is preliminary data.</text>
</comment>
<protein>
    <recommendedName>
        <fullName evidence="5">DUF4446 domain-containing protein</fullName>
    </recommendedName>
</protein>
<proteinExistence type="predicted"/>
<dbReference type="STRING" id="1797516.A3D26_02040"/>
<dbReference type="Proteomes" id="UP000178319">
    <property type="component" value="Unassembled WGS sequence"/>
</dbReference>
<evidence type="ECO:0000313" key="4">
    <source>
        <dbReference type="Proteomes" id="UP000178319"/>
    </source>
</evidence>
<organism evidence="3 4">
    <name type="scientific">Candidatus Blackburnbacteria bacterium RIFCSPHIGHO2_02_FULL_44_20</name>
    <dbReference type="NCBI Taxonomy" id="1797516"/>
    <lineage>
        <taxon>Bacteria</taxon>
        <taxon>Candidatus Blackburniibacteriota</taxon>
    </lineage>
</organism>
<keyword evidence="2" id="KW-0812">Transmembrane</keyword>
<dbReference type="Pfam" id="PF14584">
    <property type="entry name" value="DUF4446"/>
    <property type="match status" value="1"/>
</dbReference>
<evidence type="ECO:0000313" key="3">
    <source>
        <dbReference type="EMBL" id="OGY11624.1"/>
    </source>
</evidence>
<evidence type="ECO:0000256" key="2">
    <source>
        <dbReference type="SAM" id="Phobius"/>
    </source>
</evidence>
<feature type="coiled-coil region" evidence="1">
    <location>
        <begin position="42"/>
        <end position="83"/>
    </location>
</feature>
<dbReference type="AlphaFoldDB" id="A0A1G1V856"/>
<feature type="transmembrane region" description="Helical" evidence="2">
    <location>
        <begin position="6"/>
        <end position="27"/>
    </location>
</feature>
<evidence type="ECO:0008006" key="5">
    <source>
        <dbReference type="Google" id="ProtNLM"/>
    </source>
</evidence>
<evidence type="ECO:0000256" key="1">
    <source>
        <dbReference type="SAM" id="Coils"/>
    </source>
</evidence>
<dbReference type="EMBL" id="MHBZ01000014">
    <property type="protein sequence ID" value="OGY11624.1"/>
    <property type="molecule type" value="Genomic_DNA"/>
</dbReference>
<name>A0A1G1V856_9BACT</name>
<keyword evidence="1" id="KW-0175">Coiled coil</keyword>
<dbReference type="InterPro" id="IPR027981">
    <property type="entry name" value="DUF4446"/>
</dbReference>
<accession>A0A1G1V856</accession>
<sequence length="152" mass="16919">MNAPPTWLLYLTGVLILWLLGISAWVYRIASHYSRLVKGSGKDNLKDILERLLVKSDDLRDDLSEIKDKVKNIELKIQNDLQKVGVVKFNSFGDTGGNQSFALALLDGNNSGIIVLSLHGREGTRVYVKTITRGKSSHDLSKEEQQALAQVK</sequence>
<keyword evidence="2" id="KW-0472">Membrane</keyword>